<dbReference type="PANTHER" id="PTHR45764">
    <property type="entry name" value="BZIP TRANSCRIPTION FACTOR 44"/>
    <property type="match status" value="1"/>
</dbReference>
<gene>
    <name evidence="8" type="ORF">LDAN0321_LOCUS17648</name>
</gene>
<feature type="region of interest" description="Disordered" evidence="6">
    <location>
        <begin position="21"/>
        <end position="93"/>
    </location>
</feature>
<reference evidence="8" key="1">
    <citation type="submission" date="2021-01" db="EMBL/GenBank/DDBJ databases">
        <authorList>
            <person name="Corre E."/>
            <person name="Pelletier E."/>
            <person name="Niang G."/>
            <person name="Scheremetjew M."/>
            <person name="Finn R."/>
            <person name="Kale V."/>
            <person name="Holt S."/>
            <person name="Cochrane G."/>
            <person name="Meng A."/>
            <person name="Brown T."/>
            <person name="Cohen L."/>
        </authorList>
    </citation>
    <scope>NUCLEOTIDE SEQUENCE</scope>
    <source>
        <strain evidence="8">B650</strain>
    </source>
</reference>
<dbReference type="InterPro" id="IPR046347">
    <property type="entry name" value="bZIP_sf"/>
</dbReference>
<evidence type="ECO:0000256" key="6">
    <source>
        <dbReference type="SAM" id="MobiDB-lite"/>
    </source>
</evidence>
<accession>A0A7S2LGL0</accession>
<dbReference type="AlphaFoldDB" id="A0A7S2LGL0"/>
<organism evidence="8">
    <name type="scientific">Leptocylindrus danicus</name>
    <dbReference type="NCBI Taxonomy" id="163516"/>
    <lineage>
        <taxon>Eukaryota</taxon>
        <taxon>Sar</taxon>
        <taxon>Stramenopiles</taxon>
        <taxon>Ochrophyta</taxon>
        <taxon>Bacillariophyta</taxon>
        <taxon>Coscinodiscophyceae</taxon>
        <taxon>Chaetocerotophycidae</taxon>
        <taxon>Leptocylindrales</taxon>
        <taxon>Leptocylindraceae</taxon>
        <taxon>Leptocylindrus</taxon>
    </lineage>
</organism>
<dbReference type="SUPFAM" id="SSF57959">
    <property type="entry name" value="Leucine zipper domain"/>
    <property type="match status" value="2"/>
</dbReference>
<dbReference type="Pfam" id="PF00170">
    <property type="entry name" value="bZIP_1"/>
    <property type="match status" value="1"/>
</dbReference>
<dbReference type="SMART" id="SM00338">
    <property type="entry name" value="BRLZ"/>
    <property type="match status" value="2"/>
</dbReference>
<feature type="domain" description="BZIP" evidence="7">
    <location>
        <begin position="70"/>
        <end position="118"/>
    </location>
</feature>
<feature type="compositionally biased region" description="Basic residues" evidence="6">
    <location>
        <begin position="82"/>
        <end position="91"/>
    </location>
</feature>
<keyword evidence="5" id="KW-0175">Coiled coil</keyword>
<dbReference type="Pfam" id="PF07716">
    <property type="entry name" value="bZIP_2"/>
    <property type="match status" value="1"/>
</dbReference>
<keyword evidence="2" id="KW-0238">DNA-binding</keyword>
<feature type="coiled-coil region" evidence="5">
    <location>
        <begin position="236"/>
        <end position="263"/>
    </location>
</feature>
<dbReference type="PROSITE" id="PS50217">
    <property type="entry name" value="BZIP"/>
    <property type="match status" value="2"/>
</dbReference>
<keyword evidence="3" id="KW-0804">Transcription</keyword>
<dbReference type="PANTHER" id="PTHR45764:SF38">
    <property type="entry name" value="BZIP TRANSCRIPTION FACTOR 44"/>
    <property type="match status" value="1"/>
</dbReference>
<dbReference type="EMBL" id="HBGY01028549">
    <property type="protein sequence ID" value="CAD9603997.1"/>
    <property type="molecule type" value="Transcribed_RNA"/>
</dbReference>
<evidence type="ECO:0000259" key="7">
    <source>
        <dbReference type="PROSITE" id="PS50217"/>
    </source>
</evidence>
<evidence type="ECO:0000256" key="2">
    <source>
        <dbReference type="ARBA" id="ARBA00023125"/>
    </source>
</evidence>
<dbReference type="GO" id="GO:0003700">
    <property type="term" value="F:DNA-binding transcription factor activity"/>
    <property type="evidence" value="ECO:0007669"/>
    <property type="project" value="InterPro"/>
</dbReference>
<dbReference type="GO" id="GO:0003677">
    <property type="term" value="F:DNA binding"/>
    <property type="evidence" value="ECO:0007669"/>
    <property type="project" value="UniProtKB-KW"/>
</dbReference>
<feature type="compositionally biased region" description="Basic and acidic residues" evidence="6">
    <location>
        <begin position="71"/>
        <end position="81"/>
    </location>
</feature>
<name>A0A7S2LGL0_9STRA</name>
<dbReference type="InterPro" id="IPR004827">
    <property type="entry name" value="bZIP"/>
</dbReference>
<evidence type="ECO:0000313" key="8">
    <source>
        <dbReference type="EMBL" id="CAD9603997.1"/>
    </source>
</evidence>
<feature type="domain" description="BZIP" evidence="7">
    <location>
        <begin position="211"/>
        <end position="258"/>
    </location>
</feature>
<evidence type="ECO:0000256" key="3">
    <source>
        <dbReference type="ARBA" id="ARBA00023163"/>
    </source>
</evidence>
<proteinExistence type="predicted"/>
<protein>
    <recommendedName>
        <fullName evidence="7">BZIP domain-containing protein</fullName>
    </recommendedName>
</protein>
<evidence type="ECO:0000256" key="5">
    <source>
        <dbReference type="SAM" id="Coils"/>
    </source>
</evidence>
<evidence type="ECO:0000256" key="4">
    <source>
        <dbReference type="ARBA" id="ARBA00023242"/>
    </source>
</evidence>
<dbReference type="CDD" id="cd14809">
    <property type="entry name" value="bZIP_AUREO-like"/>
    <property type="match status" value="2"/>
</dbReference>
<sequence>MKSTPQQVKFLLDQQDQAVLEASSDKKKENVVRQVSPPPTPLLKPVALPRDAEQQLPAVASAHQESEDAEERLARNRERNREHARRTRLRKKEQLSNFQNRVKELEDENRVLKQSVEECKVASILLGLACPVLQQKDTPELKLDEESSSDKLVEDTEEDEIAVKIQKNKRKRFVSDVDELVSSKNAKKTHINWKSGILCDENGEQRQLSPDELDSLRRERNRVHAKMTRDRKKMFMATIEKTIAQLESENQKMRETLAAHIAATAVSSSNISSLIIAASEASVSAEQQMP</sequence>
<keyword evidence="4" id="KW-0539">Nucleus</keyword>
<keyword evidence="1" id="KW-0805">Transcription regulation</keyword>
<dbReference type="Gene3D" id="1.20.5.170">
    <property type="match status" value="2"/>
</dbReference>
<evidence type="ECO:0000256" key="1">
    <source>
        <dbReference type="ARBA" id="ARBA00023015"/>
    </source>
</evidence>